<evidence type="ECO:0000313" key="2">
    <source>
        <dbReference type="EMBL" id="AEO53260.1"/>
    </source>
</evidence>
<dbReference type="RefSeq" id="XP_003658505.1">
    <property type="nucleotide sequence ID" value="XM_003658457.1"/>
</dbReference>
<evidence type="ECO:0000313" key="3">
    <source>
        <dbReference type="Proteomes" id="UP000007322"/>
    </source>
</evidence>
<name>G2Q0W0_THET4</name>
<evidence type="ECO:0000256" key="1">
    <source>
        <dbReference type="SAM" id="MobiDB-lite"/>
    </source>
</evidence>
<dbReference type="AlphaFoldDB" id="G2Q0W0"/>
<dbReference type="VEuPathDB" id="FungiDB:MYCTH_2294348"/>
<gene>
    <name evidence="2" type="ORF">MYCTH_2294348</name>
</gene>
<dbReference type="GeneID" id="11506065"/>
<dbReference type="HOGENOM" id="CLU_2672841_0_0_1"/>
<dbReference type="EMBL" id="CP003002">
    <property type="protein sequence ID" value="AEO53260.1"/>
    <property type="molecule type" value="Genomic_DNA"/>
</dbReference>
<protein>
    <submittedName>
        <fullName evidence="2">Uncharacterized protein</fullName>
    </submittedName>
</protein>
<feature type="compositionally biased region" description="Polar residues" evidence="1">
    <location>
        <begin position="52"/>
        <end position="65"/>
    </location>
</feature>
<organism evidence="2 3">
    <name type="scientific">Thermothelomyces thermophilus (strain ATCC 42464 / BCRC 31852 / DSM 1799)</name>
    <name type="common">Sporotrichum thermophile</name>
    <dbReference type="NCBI Taxonomy" id="573729"/>
    <lineage>
        <taxon>Eukaryota</taxon>
        <taxon>Fungi</taxon>
        <taxon>Dikarya</taxon>
        <taxon>Ascomycota</taxon>
        <taxon>Pezizomycotina</taxon>
        <taxon>Sordariomycetes</taxon>
        <taxon>Sordariomycetidae</taxon>
        <taxon>Sordariales</taxon>
        <taxon>Chaetomiaceae</taxon>
        <taxon>Thermothelomyces</taxon>
    </lineage>
</organism>
<accession>G2Q0W0</accession>
<proteinExistence type="predicted"/>
<reference evidence="2 3" key="1">
    <citation type="journal article" date="2011" name="Nat. Biotechnol.">
        <title>Comparative genomic analysis of the thermophilic biomass-degrading fungi Myceliophthora thermophila and Thielavia terrestris.</title>
        <authorList>
            <person name="Berka R.M."/>
            <person name="Grigoriev I.V."/>
            <person name="Otillar R."/>
            <person name="Salamov A."/>
            <person name="Grimwood J."/>
            <person name="Reid I."/>
            <person name="Ishmael N."/>
            <person name="John T."/>
            <person name="Darmond C."/>
            <person name="Moisan M.-C."/>
            <person name="Henrissat B."/>
            <person name="Coutinho P.M."/>
            <person name="Lombard V."/>
            <person name="Natvig D.O."/>
            <person name="Lindquist E."/>
            <person name="Schmutz J."/>
            <person name="Lucas S."/>
            <person name="Harris P."/>
            <person name="Powlowski J."/>
            <person name="Bellemare A."/>
            <person name="Taylor D."/>
            <person name="Butler G."/>
            <person name="de Vries R.P."/>
            <person name="Allijn I.E."/>
            <person name="van den Brink J."/>
            <person name="Ushinsky S."/>
            <person name="Storms R."/>
            <person name="Powell A.J."/>
            <person name="Paulsen I.T."/>
            <person name="Elbourne L.D.H."/>
            <person name="Baker S.E."/>
            <person name="Magnuson J."/>
            <person name="LaBoissiere S."/>
            <person name="Clutterbuck A.J."/>
            <person name="Martinez D."/>
            <person name="Wogulis M."/>
            <person name="de Leon A.L."/>
            <person name="Rey M.W."/>
            <person name="Tsang A."/>
        </authorList>
    </citation>
    <scope>NUCLEOTIDE SEQUENCE [LARGE SCALE GENOMIC DNA]</scope>
    <source>
        <strain evidence="3">ATCC 42464 / BCRC 31852 / DSM 1799</strain>
    </source>
</reference>
<feature type="region of interest" description="Disordered" evidence="1">
    <location>
        <begin position="25"/>
        <end position="75"/>
    </location>
</feature>
<sequence length="75" mass="8378">MAPSTKPGPTDLKASESAPHAFLNCSRKAEDETDRVTSLQQGLRLHQKDINTTKISTSTRPSTLPFTPYHRKTRQ</sequence>
<dbReference type="InParanoid" id="G2Q0W0"/>
<dbReference type="KEGG" id="mtm:MYCTH_2294348"/>
<dbReference type="Proteomes" id="UP000007322">
    <property type="component" value="Chromosome 1"/>
</dbReference>
<keyword evidence="3" id="KW-1185">Reference proteome</keyword>